<dbReference type="Proteomes" id="UP000198598">
    <property type="component" value="Unassembled WGS sequence"/>
</dbReference>
<protein>
    <submittedName>
        <fullName evidence="5">Dipeptidyl aminopeptidase/acylaminoacyl peptidase</fullName>
    </submittedName>
</protein>
<name>A0A1I1SZA4_9BACT</name>
<dbReference type="Pfam" id="PF07676">
    <property type="entry name" value="PD40"/>
    <property type="match status" value="2"/>
</dbReference>
<keyword evidence="6" id="KW-1185">Reference proteome</keyword>
<organism evidence="5 6">
    <name type="scientific">Spirosoma endophyticum</name>
    <dbReference type="NCBI Taxonomy" id="662367"/>
    <lineage>
        <taxon>Bacteria</taxon>
        <taxon>Pseudomonadati</taxon>
        <taxon>Bacteroidota</taxon>
        <taxon>Cytophagia</taxon>
        <taxon>Cytophagales</taxon>
        <taxon>Cytophagaceae</taxon>
        <taxon>Spirosoma</taxon>
    </lineage>
</organism>
<dbReference type="PANTHER" id="PTHR42776:SF27">
    <property type="entry name" value="DIPEPTIDYL PEPTIDASE FAMILY MEMBER 6"/>
    <property type="match status" value="1"/>
</dbReference>
<dbReference type="Gene3D" id="2.120.10.30">
    <property type="entry name" value="TolB, C-terminal domain"/>
    <property type="match status" value="2"/>
</dbReference>
<evidence type="ECO:0000313" key="5">
    <source>
        <dbReference type="EMBL" id="SFD51784.1"/>
    </source>
</evidence>
<dbReference type="InterPro" id="IPR029058">
    <property type="entry name" value="AB_hydrolase_fold"/>
</dbReference>
<feature type="signal peptide" evidence="3">
    <location>
        <begin position="1"/>
        <end position="18"/>
    </location>
</feature>
<dbReference type="PANTHER" id="PTHR42776">
    <property type="entry name" value="SERINE PEPTIDASE S9 FAMILY MEMBER"/>
    <property type="match status" value="1"/>
</dbReference>
<evidence type="ECO:0000256" key="2">
    <source>
        <dbReference type="ARBA" id="ARBA00022825"/>
    </source>
</evidence>
<dbReference type="RefSeq" id="WP_093827782.1">
    <property type="nucleotide sequence ID" value="NZ_FOLQ01000005.1"/>
</dbReference>
<dbReference type="STRING" id="662367.SAMN05216167_105289"/>
<dbReference type="EMBL" id="FOLQ01000005">
    <property type="protein sequence ID" value="SFD51784.1"/>
    <property type="molecule type" value="Genomic_DNA"/>
</dbReference>
<dbReference type="GO" id="GO:0004252">
    <property type="term" value="F:serine-type endopeptidase activity"/>
    <property type="evidence" value="ECO:0007669"/>
    <property type="project" value="TreeGrafter"/>
</dbReference>
<feature type="domain" description="Peptidase S9 prolyl oligopeptidase catalytic" evidence="4">
    <location>
        <begin position="521"/>
        <end position="727"/>
    </location>
</feature>
<gene>
    <name evidence="5" type="ORF">SAMN05216167_105289</name>
</gene>
<dbReference type="AlphaFoldDB" id="A0A1I1SZA4"/>
<dbReference type="InterPro" id="IPR011042">
    <property type="entry name" value="6-blade_b-propeller_TolB-like"/>
</dbReference>
<keyword evidence="2" id="KW-0720">Serine protease</keyword>
<sequence length="736" mass="81065">MRLRILLLVALTAPTVYAQTKSKVIVTDLTRIKQVGGIELAPDGKRAVYTLATIETNPDQKEEYEYKTHIYLTNLKPGDSKALTHGAESARQPVWSPDGKSVAFVRTVKGKGQVFIMPLDGGEAWQLTNGPYAASGPLWSPDGKRITFTSTLTMAEMLKDSIINPAKRTPSWSLEKPGFATNDFIRTDKKIKPNPDGSLAEIRAYLNKDVEDKKAKVFNRLNFQGEATTEPEMNFTHLYSIDVREGASAKPLTRGFTSFQSPNWLPNGQGLLAVTDLDSLKHPDREQDNAIVFISADGSGTRTKVLGEVGKSYGSPEVSPDGKQLAFSVSPSEGVNFSQIGLATLTGSTASGVQLVTFDRAASNLTWTSVPVAAKAKKGPQGLYAIYFTASSNGGAPLYRLDPATRQVTQLTDFIYGITSFDVAENQVVLAKTEVANPSELYLTNTDAKTQTKLSNHNDWVAQKTLSFPEKRAYKNSLGQTVDYWIMKPAGIEAGKKYPLLLNMHGGPTAMWGPGEVSMWHEFQYMCSQGYGVVYANPRGSGGYGLNFQRANIKDWGTGPAEDVLAAATDAAKEAWVDTSRQVITGGSYAGYLTAWIVGHDNRFKAAFAQRGVYDLTTFLGEGNAWRLIPNYFAYPWSAEAKVLDANSPYTFVQNIRTPLLIKHGENDLRTGPIQSEMMYKSLKILGRPVEYVRMPGATHELSRSGNVRQRIDRLLRIYEFFERYVGTDAQRLTQK</sequence>
<keyword evidence="1" id="KW-0378">Hydrolase</keyword>
<dbReference type="SUPFAM" id="SSF82171">
    <property type="entry name" value="DPP6 N-terminal domain-like"/>
    <property type="match status" value="1"/>
</dbReference>
<dbReference type="InterPro" id="IPR011659">
    <property type="entry name" value="WD40"/>
</dbReference>
<keyword evidence="5" id="KW-0645">Protease</keyword>
<dbReference type="InterPro" id="IPR001375">
    <property type="entry name" value="Peptidase_S9_cat"/>
</dbReference>
<dbReference type="OrthoDB" id="9812921at2"/>
<dbReference type="SUPFAM" id="SSF53474">
    <property type="entry name" value="alpha/beta-Hydrolases"/>
    <property type="match status" value="1"/>
</dbReference>
<accession>A0A1I1SZA4</accession>
<dbReference type="Pfam" id="PF00326">
    <property type="entry name" value="Peptidase_S9"/>
    <property type="match status" value="1"/>
</dbReference>
<dbReference type="Gene3D" id="3.40.50.1820">
    <property type="entry name" value="alpha/beta hydrolase"/>
    <property type="match status" value="1"/>
</dbReference>
<evidence type="ECO:0000256" key="3">
    <source>
        <dbReference type="SAM" id="SignalP"/>
    </source>
</evidence>
<feature type="chain" id="PRO_5011520848" evidence="3">
    <location>
        <begin position="19"/>
        <end position="736"/>
    </location>
</feature>
<keyword evidence="5" id="KW-0031">Aminopeptidase</keyword>
<dbReference type="GO" id="GO:0004177">
    <property type="term" value="F:aminopeptidase activity"/>
    <property type="evidence" value="ECO:0007669"/>
    <property type="project" value="UniProtKB-KW"/>
</dbReference>
<keyword evidence="3" id="KW-0732">Signal</keyword>
<dbReference type="GO" id="GO:0006508">
    <property type="term" value="P:proteolysis"/>
    <property type="evidence" value="ECO:0007669"/>
    <property type="project" value="InterPro"/>
</dbReference>
<reference evidence="5 6" key="1">
    <citation type="submission" date="2016-10" db="EMBL/GenBank/DDBJ databases">
        <authorList>
            <person name="de Groot N.N."/>
        </authorList>
    </citation>
    <scope>NUCLEOTIDE SEQUENCE [LARGE SCALE GENOMIC DNA]</scope>
    <source>
        <strain evidence="5 6">DSM 26130</strain>
    </source>
</reference>
<evidence type="ECO:0000259" key="4">
    <source>
        <dbReference type="Pfam" id="PF00326"/>
    </source>
</evidence>
<evidence type="ECO:0000256" key="1">
    <source>
        <dbReference type="ARBA" id="ARBA00022801"/>
    </source>
</evidence>
<proteinExistence type="predicted"/>
<evidence type="ECO:0000313" key="6">
    <source>
        <dbReference type="Proteomes" id="UP000198598"/>
    </source>
</evidence>